<keyword evidence="3" id="KW-1185">Reference proteome</keyword>
<dbReference type="InterPro" id="IPR009057">
    <property type="entry name" value="Homeodomain-like_sf"/>
</dbReference>
<evidence type="ECO:0000313" key="3">
    <source>
        <dbReference type="Proteomes" id="UP001596264"/>
    </source>
</evidence>
<dbReference type="RefSeq" id="WP_201563024.1">
    <property type="nucleotide sequence ID" value="NZ_CAJGZK010000011.1"/>
</dbReference>
<reference evidence="3" key="1">
    <citation type="journal article" date="2019" name="Int. J. Syst. Evol. Microbiol.">
        <title>The Global Catalogue of Microorganisms (GCM) 10K type strain sequencing project: providing services to taxonomists for standard genome sequencing and annotation.</title>
        <authorList>
            <consortium name="The Broad Institute Genomics Platform"/>
            <consortium name="The Broad Institute Genome Sequencing Center for Infectious Disease"/>
            <person name="Wu L."/>
            <person name="Ma J."/>
        </authorList>
    </citation>
    <scope>NUCLEOTIDE SEQUENCE [LARGE SCALE GENOMIC DNA]</scope>
    <source>
        <strain evidence="3">CCM 2050</strain>
    </source>
</reference>
<proteinExistence type="predicted"/>
<dbReference type="InterPro" id="IPR002622">
    <property type="entry name" value="Transposase_14"/>
</dbReference>
<gene>
    <name evidence="2" type="ORF">ACFP58_12695</name>
</gene>
<evidence type="ECO:0000313" key="2">
    <source>
        <dbReference type="EMBL" id="MFC6382300.1"/>
    </source>
</evidence>
<protein>
    <submittedName>
        <fullName evidence="2">IS630 transposase-related protein</fullName>
    </submittedName>
</protein>
<sequence length="107" mass="12576">MAYSKDYREMILKKLEDGHTYRQLALEYQISTSTIQIWCKNIDGVERQFKPTKIDNKTLIADVELHPDDYHYERARRFNCSDRGISKALKRLGITQKKDIKPSQGGR</sequence>
<dbReference type="Pfam" id="PF01710">
    <property type="entry name" value="HTH_Tnp_IS630"/>
    <property type="match status" value="1"/>
</dbReference>
<dbReference type="Proteomes" id="UP001596264">
    <property type="component" value="Unassembled WGS sequence"/>
</dbReference>
<name>A0ABW1WB67_9GAMM</name>
<dbReference type="Gene3D" id="1.10.10.60">
    <property type="entry name" value="Homeodomain-like"/>
    <property type="match status" value="1"/>
</dbReference>
<dbReference type="SUPFAM" id="SSF46689">
    <property type="entry name" value="Homeodomain-like"/>
    <property type="match status" value="1"/>
</dbReference>
<evidence type="ECO:0000259" key="1">
    <source>
        <dbReference type="Pfam" id="PF01710"/>
    </source>
</evidence>
<feature type="domain" description="Transposase Synechocystis PCC 6803" evidence="1">
    <location>
        <begin position="1"/>
        <end position="99"/>
    </location>
</feature>
<organism evidence="2 3">
    <name type="scientific">Psychrobacter glacincola</name>
    <dbReference type="NCBI Taxonomy" id="56810"/>
    <lineage>
        <taxon>Bacteria</taxon>
        <taxon>Pseudomonadati</taxon>
        <taxon>Pseudomonadota</taxon>
        <taxon>Gammaproteobacteria</taxon>
        <taxon>Moraxellales</taxon>
        <taxon>Moraxellaceae</taxon>
        <taxon>Psychrobacter</taxon>
    </lineage>
</organism>
<accession>A0ABW1WB67</accession>
<dbReference type="EMBL" id="JBHSTZ010000062">
    <property type="protein sequence ID" value="MFC6382300.1"/>
    <property type="molecule type" value="Genomic_DNA"/>
</dbReference>
<comment type="caution">
    <text evidence="2">The sequence shown here is derived from an EMBL/GenBank/DDBJ whole genome shotgun (WGS) entry which is preliminary data.</text>
</comment>